<feature type="domain" description="Amidohydrolase 3" evidence="1">
    <location>
        <begin position="55"/>
        <end position="540"/>
    </location>
</feature>
<accession>A0ABW2RRF1</accession>
<evidence type="ECO:0000313" key="3">
    <source>
        <dbReference type="Proteomes" id="UP001596484"/>
    </source>
</evidence>
<dbReference type="CDD" id="cd01300">
    <property type="entry name" value="YtcJ_like"/>
    <property type="match status" value="1"/>
</dbReference>
<protein>
    <submittedName>
        <fullName evidence="2">Amidohydrolase</fullName>
        <ecNumber evidence="2">3.5.-.-</ecNumber>
    </submittedName>
</protein>
<dbReference type="Gene3D" id="3.20.20.140">
    <property type="entry name" value="Metal-dependent hydrolases"/>
    <property type="match status" value="1"/>
</dbReference>
<dbReference type="InterPro" id="IPR013108">
    <property type="entry name" value="Amidohydro_3"/>
</dbReference>
<dbReference type="InterPro" id="IPR033932">
    <property type="entry name" value="YtcJ-like"/>
</dbReference>
<dbReference type="PANTHER" id="PTHR22642:SF20">
    <property type="entry name" value="AMIDOHYDROLASE 3 DOMAIN-CONTAINING PROTEIN"/>
    <property type="match status" value="1"/>
</dbReference>
<evidence type="ECO:0000313" key="2">
    <source>
        <dbReference type="EMBL" id="MFC7446376.1"/>
    </source>
</evidence>
<dbReference type="SUPFAM" id="SSF51556">
    <property type="entry name" value="Metallo-dependent hydrolases"/>
    <property type="match status" value="1"/>
</dbReference>
<dbReference type="SUPFAM" id="SSF51338">
    <property type="entry name" value="Composite domain of metallo-dependent hydrolases"/>
    <property type="match status" value="1"/>
</dbReference>
<dbReference type="RefSeq" id="WP_378400475.1">
    <property type="nucleotide sequence ID" value="NZ_JBHTCS010000001.1"/>
</dbReference>
<dbReference type="GO" id="GO:0016787">
    <property type="term" value="F:hydrolase activity"/>
    <property type="evidence" value="ECO:0007669"/>
    <property type="project" value="UniProtKB-KW"/>
</dbReference>
<gene>
    <name evidence="2" type="ORF">ACFQS9_00575</name>
</gene>
<dbReference type="PANTHER" id="PTHR22642">
    <property type="entry name" value="IMIDAZOLONEPROPIONASE"/>
    <property type="match status" value="1"/>
</dbReference>
<dbReference type="Pfam" id="PF07969">
    <property type="entry name" value="Amidohydro_3"/>
    <property type="match status" value="1"/>
</dbReference>
<comment type="caution">
    <text evidence="2">The sequence shown here is derived from an EMBL/GenBank/DDBJ whole genome shotgun (WGS) entry which is preliminary data.</text>
</comment>
<organism evidence="2 3">
    <name type="scientific">Rhodococcus daqingensis</name>
    <dbReference type="NCBI Taxonomy" id="2479363"/>
    <lineage>
        <taxon>Bacteria</taxon>
        <taxon>Bacillati</taxon>
        <taxon>Actinomycetota</taxon>
        <taxon>Actinomycetes</taxon>
        <taxon>Mycobacteriales</taxon>
        <taxon>Nocardiaceae</taxon>
        <taxon>Rhodococcus</taxon>
    </lineage>
</organism>
<name>A0ABW2RRF1_9NOCA</name>
<evidence type="ECO:0000259" key="1">
    <source>
        <dbReference type="Pfam" id="PF07969"/>
    </source>
</evidence>
<dbReference type="InterPro" id="IPR011059">
    <property type="entry name" value="Metal-dep_hydrolase_composite"/>
</dbReference>
<proteinExistence type="predicted"/>
<keyword evidence="2" id="KW-0378">Hydrolase</keyword>
<reference evidence="3" key="1">
    <citation type="journal article" date="2019" name="Int. J. Syst. Evol. Microbiol.">
        <title>The Global Catalogue of Microorganisms (GCM) 10K type strain sequencing project: providing services to taxonomists for standard genome sequencing and annotation.</title>
        <authorList>
            <consortium name="The Broad Institute Genomics Platform"/>
            <consortium name="The Broad Institute Genome Sequencing Center for Infectious Disease"/>
            <person name="Wu L."/>
            <person name="Ma J."/>
        </authorList>
    </citation>
    <scope>NUCLEOTIDE SEQUENCE [LARGE SCALE GENOMIC DNA]</scope>
    <source>
        <strain evidence="3">ICMP 19430</strain>
    </source>
</reference>
<dbReference type="Gene3D" id="2.30.40.10">
    <property type="entry name" value="Urease, subunit C, domain 1"/>
    <property type="match status" value="1"/>
</dbReference>
<sequence>MNATPALDNEVVHYRGGRIFTAAQPQWAQSLVTRGGRLAYVGDTATADATGGITRTVELDGALVLPGFVDAHTHLVSMGMSLQQVDLFDAVDLADLQDRIGAAAQADPTAPRILGRSWLFAPLAGRSPDRHMLDEVVPDRPVYLTSNDVHSAWVNTAALRELGIDAHTPDPIGGRIERDPESGEATGMLYENAALGLMRSFLEQTVTDRQRDRALAATFEHYLAAGVTGAVDMGLGEEELATLERALDARGGTLPLRVAGHWVVDRTSSPADDLAQVHTAAELSLRLQGPWLRVTGIKIFVDGVIDSCTAAMKEPFADGSHPDPIWDLQSLAPVVAAADAAGLQVAMHAIGDEASDIALSALEHAIEVNGVLDRRHRIEHLETVTEANVRRLARLGVVASMQPVHADPAIQDNWRAMLGDHRVERGYPWPEITSAGATLAFGSDAPTAPYPPLPNMYIATTRRSATAPDLEPNLPDYALPLADALAHATRDAAYSCRWEGLTGQLVTGKAADFVVLDEDPFTAGNDSLLRAQVRTTVVGGCER</sequence>
<dbReference type="Gene3D" id="3.10.310.70">
    <property type="match status" value="1"/>
</dbReference>
<dbReference type="InterPro" id="IPR032466">
    <property type="entry name" value="Metal_Hydrolase"/>
</dbReference>
<keyword evidence="3" id="KW-1185">Reference proteome</keyword>
<dbReference type="Proteomes" id="UP001596484">
    <property type="component" value="Unassembled WGS sequence"/>
</dbReference>
<dbReference type="EC" id="3.5.-.-" evidence="2"/>
<dbReference type="EMBL" id="JBHTCS010000001">
    <property type="protein sequence ID" value="MFC7446376.1"/>
    <property type="molecule type" value="Genomic_DNA"/>
</dbReference>